<dbReference type="RefSeq" id="WP_175594943.1">
    <property type="nucleotide sequence ID" value="NZ_JABWGN010000021.1"/>
</dbReference>
<gene>
    <name evidence="3" type="ORF">HTZ77_39765</name>
</gene>
<evidence type="ECO:0000259" key="2">
    <source>
        <dbReference type="Pfam" id="PF23866"/>
    </source>
</evidence>
<dbReference type="AlphaFoldDB" id="A0A7Y6IH47"/>
<proteinExistence type="predicted"/>
<feature type="transmembrane region" description="Helical" evidence="1">
    <location>
        <begin position="122"/>
        <end position="141"/>
    </location>
</feature>
<feature type="transmembrane region" description="Helical" evidence="1">
    <location>
        <begin position="43"/>
        <end position="63"/>
    </location>
</feature>
<organism evidence="3 4">
    <name type="scientific">Nonomuraea montanisoli</name>
    <dbReference type="NCBI Taxonomy" id="2741721"/>
    <lineage>
        <taxon>Bacteria</taxon>
        <taxon>Bacillati</taxon>
        <taxon>Actinomycetota</taxon>
        <taxon>Actinomycetes</taxon>
        <taxon>Streptosporangiales</taxon>
        <taxon>Streptosporangiaceae</taxon>
        <taxon>Nonomuraea</taxon>
    </lineage>
</organism>
<comment type="caution">
    <text evidence="3">The sequence shown here is derived from an EMBL/GenBank/DDBJ whole genome shotgun (WGS) entry which is preliminary data.</text>
</comment>
<protein>
    <recommendedName>
        <fullName evidence="2">DUF7224 domain-containing protein</fullName>
    </recommendedName>
</protein>
<feature type="transmembrane region" description="Helical" evidence="1">
    <location>
        <begin position="148"/>
        <end position="168"/>
    </location>
</feature>
<feature type="domain" description="DUF7224" evidence="2">
    <location>
        <begin position="267"/>
        <end position="408"/>
    </location>
</feature>
<dbReference type="InterPro" id="IPR055648">
    <property type="entry name" value="DUF7224"/>
</dbReference>
<evidence type="ECO:0000313" key="4">
    <source>
        <dbReference type="Proteomes" id="UP000586042"/>
    </source>
</evidence>
<evidence type="ECO:0000256" key="1">
    <source>
        <dbReference type="SAM" id="Phobius"/>
    </source>
</evidence>
<dbReference type="Pfam" id="PF23866">
    <property type="entry name" value="DUF7224"/>
    <property type="match status" value="1"/>
</dbReference>
<feature type="transmembrane region" description="Helical" evidence="1">
    <location>
        <begin position="223"/>
        <end position="242"/>
    </location>
</feature>
<keyword evidence="1" id="KW-1133">Transmembrane helix</keyword>
<keyword evidence="1" id="KW-0812">Transmembrane</keyword>
<name>A0A7Y6IH47_9ACTN</name>
<sequence length="418" mass="43234">MPLRRWARSSAAALALPVLLAYLFFVMSRSVDALEDNWLSATVLVSSAAVLAAGPVCAAAGAWEGARLARGGVDDAAAVRSRAAILAWSLLPVLGAALVALLGGLALAGVAMAGVAGLPDPLVLAVALLVITAWTLAGFAAGRHLHPLVGVPLLLVGTWLWLACPAALETFWVRHLTGNNLGFCCETHTVYDRRALYAQAVVAVSLAGAAYLAWSRRRGARPAWAGIAGLPLVAVAVAFPLVRDMGPEAQVPRTSGLACGRSDGVEVCVWREREKRLGTAALIAVPAARRLAAGTGLPAPRRVTEGPATGGASWRFAMPPGAKPDDVLFGLATGLLPAEPPVCGPGWSGADAHGPLSAWLALKAGAGQDAVERRTGPRSTGAARRALGLPAAEQVRWFRHNLDALRRCDVSPSEVTLP</sequence>
<accession>A0A7Y6IH47</accession>
<reference evidence="3 4" key="1">
    <citation type="submission" date="2020-06" db="EMBL/GenBank/DDBJ databases">
        <title>Nonomuraea sp. SMC257, a novel actinomycete isolated from soil.</title>
        <authorList>
            <person name="Chanama M."/>
        </authorList>
    </citation>
    <scope>NUCLEOTIDE SEQUENCE [LARGE SCALE GENOMIC DNA]</scope>
    <source>
        <strain evidence="3 4">SMC257</strain>
    </source>
</reference>
<keyword evidence="4" id="KW-1185">Reference proteome</keyword>
<feature type="transmembrane region" description="Helical" evidence="1">
    <location>
        <begin position="83"/>
        <end position="116"/>
    </location>
</feature>
<evidence type="ECO:0000313" key="3">
    <source>
        <dbReference type="EMBL" id="NUW37495.1"/>
    </source>
</evidence>
<dbReference type="Proteomes" id="UP000586042">
    <property type="component" value="Unassembled WGS sequence"/>
</dbReference>
<feature type="transmembrane region" description="Helical" evidence="1">
    <location>
        <begin position="196"/>
        <end position="214"/>
    </location>
</feature>
<dbReference type="EMBL" id="JABWGN010000021">
    <property type="protein sequence ID" value="NUW37495.1"/>
    <property type="molecule type" value="Genomic_DNA"/>
</dbReference>
<keyword evidence="1" id="KW-0472">Membrane</keyword>